<feature type="compositionally biased region" description="Basic residues" evidence="1">
    <location>
        <begin position="279"/>
        <end position="289"/>
    </location>
</feature>
<feature type="compositionally biased region" description="Polar residues" evidence="1">
    <location>
        <begin position="170"/>
        <end position="181"/>
    </location>
</feature>
<evidence type="ECO:0000256" key="1">
    <source>
        <dbReference type="SAM" id="MobiDB-lite"/>
    </source>
</evidence>
<keyword evidence="2" id="KW-0812">Transmembrane</keyword>
<feature type="region of interest" description="Disordered" evidence="1">
    <location>
        <begin position="196"/>
        <end position="289"/>
    </location>
</feature>
<evidence type="ECO:0000256" key="2">
    <source>
        <dbReference type="SAM" id="Phobius"/>
    </source>
</evidence>
<dbReference type="AlphaFoldDB" id="A0A7S3PC36"/>
<sequence>MVRRGFDDDLSSISCVSHQLSLPSLPAEENKIRSNTDNLDVYAASNSGSHHGEKFENEFQMQSSSSPPLLMNGNETPPTELLLPKSRLRRIHGRPSWWSGYIPSFLKQYPPILRVLFVACFVCILCAAALLVFAFVSQTKANGKESTLVTDRNFGLGDLPQQELTPVGAPSSSAGSTNRNNDIFVGDREDVVYGEEAATSPTPTQGKTPTVAHSDTSAPTPIPDTGEMQQSSPSSPTLYPSASIYPQVSGKEKKMAMRIGRGKLRRSDKDDKDDDDSRRRKRKRRQRQR</sequence>
<reference evidence="3" key="1">
    <citation type="submission" date="2021-01" db="EMBL/GenBank/DDBJ databases">
        <authorList>
            <person name="Corre E."/>
            <person name="Pelletier E."/>
            <person name="Niang G."/>
            <person name="Scheremetjew M."/>
            <person name="Finn R."/>
            <person name="Kale V."/>
            <person name="Holt S."/>
            <person name="Cochrane G."/>
            <person name="Meng A."/>
            <person name="Brown T."/>
            <person name="Cohen L."/>
        </authorList>
    </citation>
    <scope>NUCLEOTIDE SEQUENCE</scope>
    <source>
        <strain evidence="3">CCMP127</strain>
    </source>
</reference>
<accession>A0A7S3PC36</accession>
<proteinExistence type="predicted"/>
<organism evidence="3">
    <name type="scientific">Amphora coffeiformis</name>
    <dbReference type="NCBI Taxonomy" id="265554"/>
    <lineage>
        <taxon>Eukaryota</taxon>
        <taxon>Sar</taxon>
        <taxon>Stramenopiles</taxon>
        <taxon>Ochrophyta</taxon>
        <taxon>Bacillariophyta</taxon>
        <taxon>Bacillariophyceae</taxon>
        <taxon>Bacillariophycidae</taxon>
        <taxon>Thalassiophysales</taxon>
        <taxon>Catenulaceae</taxon>
        <taxon>Amphora</taxon>
    </lineage>
</organism>
<evidence type="ECO:0000313" key="3">
    <source>
        <dbReference type="EMBL" id="CAE0419332.1"/>
    </source>
</evidence>
<protein>
    <submittedName>
        <fullName evidence="3">Uncharacterized protein</fullName>
    </submittedName>
</protein>
<feature type="region of interest" description="Disordered" evidence="1">
    <location>
        <begin position="157"/>
        <end position="182"/>
    </location>
</feature>
<keyword evidence="2" id="KW-0472">Membrane</keyword>
<feature type="compositionally biased region" description="Basic and acidic residues" evidence="1">
    <location>
        <begin position="265"/>
        <end position="278"/>
    </location>
</feature>
<feature type="compositionally biased region" description="Polar residues" evidence="1">
    <location>
        <begin position="199"/>
        <end position="219"/>
    </location>
</feature>
<feature type="compositionally biased region" description="Polar residues" evidence="1">
    <location>
        <begin position="227"/>
        <end position="246"/>
    </location>
</feature>
<gene>
    <name evidence="3" type="ORF">ACOF00016_LOCUS16173</name>
</gene>
<name>A0A7S3PC36_9STRA</name>
<feature type="transmembrane region" description="Helical" evidence="2">
    <location>
        <begin position="115"/>
        <end position="136"/>
    </location>
</feature>
<keyword evidence="2" id="KW-1133">Transmembrane helix</keyword>
<dbReference type="EMBL" id="HBIM01021730">
    <property type="protein sequence ID" value="CAE0419332.1"/>
    <property type="molecule type" value="Transcribed_RNA"/>
</dbReference>